<name>A0A6J4KDT6_9CHLR</name>
<gene>
    <name evidence="2" type="ORF">AVDCRST_MAG93-4693</name>
</gene>
<reference evidence="2" key="1">
    <citation type="submission" date="2020-02" db="EMBL/GenBank/DDBJ databases">
        <authorList>
            <person name="Meier V. D."/>
        </authorList>
    </citation>
    <scope>NUCLEOTIDE SEQUENCE</scope>
    <source>
        <strain evidence="2">AVDCRST_MAG93</strain>
    </source>
</reference>
<dbReference type="PANTHER" id="PTHR10098:SF108">
    <property type="entry name" value="TETRATRICOPEPTIDE REPEAT PROTEIN 28"/>
    <property type="match status" value="1"/>
</dbReference>
<evidence type="ECO:0000313" key="2">
    <source>
        <dbReference type="EMBL" id="CAA9302342.1"/>
    </source>
</evidence>
<dbReference type="Pfam" id="PF12770">
    <property type="entry name" value="CHAT"/>
    <property type="match status" value="1"/>
</dbReference>
<dbReference type="InterPro" id="IPR024983">
    <property type="entry name" value="CHAT_dom"/>
</dbReference>
<sequence>YVIENYELCYAPSAGTLLHCLAAPHSSLQQVVLLGVADAQMPEVQGEVNTLASLSPNSLVLLDDQATIEALREHGPTADVLHLACHGQFRPDNPLFSALRLANGWFTVYDAYELDLHCDVVSLSACETGMNMVVPGDELIGLARGFFAAGARSLLVSLWTADDAATAQLMGLFYTRLFAGDTPAAALRHAQRVLLVELEHPFFWAPFVLLGRW</sequence>
<dbReference type="AlphaFoldDB" id="A0A6J4KDT6"/>
<dbReference type="EMBL" id="CADCTR010001583">
    <property type="protein sequence ID" value="CAA9302342.1"/>
    <property type="molecule type" value="Genomic_DNA"/>
</dbReference>
<evidence type="ECO:0000259" key="1">
    <source>
        <dbReference type="Pfam" id="PF12770"/>
    </source>
</evidence>
<feature type="non-terminal residue" evidence="2">
    <location>
        <position position="1"/>
    </location>
</feature>
<feature type="domain" description="CHAT" evidence="1">
    <location>
        <begin position="1"/>
        <end position="211"/>
    </location>
</feature>
<accession>A0A6J4KDT6</accession>
<dbReference type="PANTHER" id="PTHR10098">
    <property type="entry name" value="RAPSYN-RELATED"/>
    <property type="match status" value="1"/>
</dbReference>
<protein>
    <recommendedName>
        <fullName evidence="1">CHAT domain-containing protein</fullName>
    </recommendedName>
</protein>
<proteinExistence type="predicted"/>
<organism evidence="2">
    <name type="scientific">uncultured Chloroflexia bacterium</name>
    <dbReference type="NCBI Taxonomy" id="1672391"/>
    <lineage>
        <taxon>Bacteria</taxon>
        <taxon>Bacillati</taxon>
        <taxon>Chloroflexota</taxon>
        <taxon>Chloroflexia</taxon>
        <taxon>environmental samples</taxon>
    </lineage>
</organism>